<organism evidence="2 3">
    <name type="scientific">Candidatus Avelusimicrobium gallicola</name>
    <dbReference type="NCBI Taxonomy" id="2562704"/>
    <lineage>
        <taxon>Bacteria</taxon>
        <taxon>Pseudomonadati</taxon>
        <taxon>Elusimicrobiota</taxon>
        <taxon>Elusimicrobia</taxon>
        <taxon>Elusimicrobiales</taxon>
        <taxon>Elusimicrobiaceae</taxon>
        <taxon>Candidatus Avelusimicrobium</taxon>
    </lineage>
</organism>
<dbReference type="AlphaFoldDB" id="A0A928DPA7"/>
<feature type="transmembrane region" description="Helical" evidence="1">
    <location>
        <begin position="47"/>
        <end position="78"/>
    </location>
</feature>
<dbReference type="Proteomes" id="UP000725649">
    <property type="component" value="Unassembled WGS sequence"/>
</dbReference>
<dbReference type="EMBL" id="SUVG01000002">
    <property type="protein sequence ID" value="MBE6420975.1"/>
    <property type="molecule type" value="Genomic_DNA"/>
</dbReference>
<comment type="caution">
    <text evidence="2">The sequence shown here is derived from an EMBL/GenBank/DDBJ whole genome shotgun (WGS) entry which is preliminary data.</text>
</comment>
<protein>
    <submittedName>
        <fullName evidence="2">Uncharacterized protein</fullName>
    </submittedName>
</protein>
<accession>A0A928DPA7</accession>
<evidence type="ECO:0000256" key="1">
    <source>
        <dbReference type="SAM" id="Phobius"/>
    </source>
</evidence>
<proteinExistence type="predicted"/>
<keyword evidence="1" id="KW-1133">Transmembrane helix</keyword>
<gene>
    <name evidence="2" type="ORF">E7027_02370</name>
</gene>
<keyword evidence="1" id="KW-0472">Membrane</keyword>
<keyword evidence="1" id="KW-0812">Transmembrane</keyword>
<evidence type="ECO:0000313" key="3">
    <source>
        <dbReference type="Proteomes" id="UP000725649"/>
    </source>
</evidence>
<name>A0A928DPA7_9BACT</name>
<reference evidence="2" key="1">
    <citation type="submission" date="2019-04" db="EMBL/GenBank/DDBJ databases">
        <title>Evolution of Biomass-Degrading Anaerobic Consortia Revealed by Metagenomics.</title>
        <authorList>
            <person name="Peng X."/>
        </authorList>
    </citation>
    <scope>NUCLEOTIDE SEQUENCE</scope>
    <source>
        <strain evidence="2">SIG66</strain>
    </source>
</reference>
<sequence length="87" mass="9744">MKRDIIETEEIIEPEILDENGRPIETDDRVKDSARPKGDTGGLIGGFFVLAFGFIMTLLVAVFSILVVLPLMLIGRLLGIQVRTFRR</sequence>
<evidence type="ECO:0000313" key="2">
    <source>
        <dbReference type="EMBL" id="MBE6420975.1"/>
    </source>
</evidence>